<keyword evidence="8 10" id="KW-1133">Transmembrane helix</keyword>
<name>F8EW27_ZYMMT</name>
<dbReference type="PANTHER" id="PTHR36122:SF2">
    <property type="entry name" value="NICOTINAMIDE RIBOSIDE TRANSPORTER PNUC"/>
    <property type="match status" value="1"/>
</dbReference>
<keyword evidence="7 10" id="KW-0812">Transmembrane</keyword>
<dbReference type="GO" id="GO:0034257">
    <property type="term" value="F:nicotinamide riboside transmembrane transporter activity"/>
    <property type="evidence" value="ECO:0007669"/>
    <property type="project" value="InterPro"/>
</dbReference>
<feature type="transmembrane region" description="Helical" evidence="10">
    <location>
        <begin position="50"/>
        <end position="67"/>
    </location>
</feature>
<dbReference type="PATRIC" id="fig|579138.3.peg.1640"/>
<keyword evidence="9 10" id="KW-0472">Membrane</keyword>
<comment type="subcellular location">
    <subcellularLocation>
        <location evidence="2">Cell membrane</location>
        <topology evidence="2">Multi-pass membrane protein</topology>
    </subcellularLocation>
</comment>
<comment type="similarity">
    <text evidence="3">Belongs to the nicotinamide ribonucleoside (NR) uptake permease (TC 4.B.1) family.</text>
</comment>
<dbReference type="PANTHER" id="PTHR36122">
    <property type="entry name" value="NICOTINAMIDE RIBOSIDE TRANSPORTER PNUC"/>
    <property type="match status" value="1"/>
</dbReference>
<protein>
    <recommendedName>
        <fullName evidence="4">Nicotinamide riboside transporter PnuC</fullName>
    </recommendedName>
</protein>
<proteinExistence type="inferred from homology"/>
<dbReference type="Proteomes" id="UP000000491">
    <property type="component" value="Chromosome"/>
</dbReference>
<keyword evidence="5" id="KW-0813">Transport</keyword>
<evidence type="ECO:0000256" key="3">
    <source>
        <dbReference type="ARBA" id="ARBA00006669"/>
    </source>
</evidence>
<feature type="transmembrane region" description="Helical" evidence="10">
    <location>
        <begin position="25"/>
        <end position="44"/>
    </location>
</feature>
<evidence type="ECO:0000256" key="2">
    <source>
        <dbReference type="ARBA" id="ARBA00004651"/>
    </source>
</evidence>
<dbReference type="EMBL" id="CP002865">
    <property type="protein sequence ID" value="AEI38437.1"/>
    <property type="molecule type" value="Genomic_DNA"/>
</dbReference>
<evidence type="ECO:0000256" key="10">
    <source>
        <dbReference type="SAM" id="Phobius"/>
    </source>
</evidence>
<sequence>MSILELLAVITSLCGIGFSAKQHRICWIFYLVSSLLYGKIFFSIKLYADFILQIIFSLSSLYGWYSWRKVQDSIAAISIQPVSHQNLLKDIVLGGLAASLFGYYMNRYTDDALPWLDAILSCYSVVAQLWAAKLYKANWYLWIAVDVFYTALFFYRRLFLTAGLYIIFIIVAFIGLKEWQSVERLQAQKS</sequence>
<dbReference type="eggNOG" id="COG3201">
    <property type="taxonomic scope" value="Bacteria"/>
</dbReference>
<keyword evidence="6" id="KW-1003">Cell membrane</keyword>
<dbReference type="KEGG" id="zmp:Zymop_1547"/>
<comment type="function">
    <text evidence="1">Required for nicotinamide riboside transport across the inner membrane.</text>
</comment>
<reference evidence="11 12" key="1">
    <citation type="journal article" date="2011" name="J. Bacteriol.">
        <title>Genome sequence of the ethanol-producing Zymomonas mobilis subsp. pomaceae lectotype strain ATCC 29192.</title>
        <authorList>
            <person name="Kouvelis V.N."/>
            <person name="Davenport K.W."/>
            <person name="Brettin T.S."/>
            <person name="Bruce D."/>
            <person name="Detter C."/>
            <person name="Han C.S."/>
            <person name="Nolan M."/>
            <person name="Tapia R."/>
            <person name="Damoulaki A."/>
            <person name="Kyrpides N.C."/>
            <person name="Typas M.A."/>
            <person name="Pappas K.M."/>
        </authorList>
    </citation>
    <scope>NUCLEOTIDE SEQUENCE [LARGE SCALE GENOMIC DNA]</scope>
    <source>
        <strain evidence="12">ATCC 29192 / DSM 22645 / JCM 10191 / CCUG 17912 / NBRC 13757 / NCIMB 11200 / NRRL B-4491 / Barker I</strain>
    </source>
</reference>
<evidence type="ECO:0000256" key="8">
    <source>
        <dbReference type="ARBA" id="ARBA00022989"/>
    </source>
</evidence>
<dbReference type="RefSeq" id="WP_013934825.1">
    <property type="nucleotide sequence ID" value="NC_015709.1"/>
</dbReference>
<feature type="transmembrane region" description="Helical" evidence="10">
    <location>
        <begin position="112"/>
        <end position="132"/>
    </location>
</feature>
<evidence type="ECO:0000256" key="1">
    <source>
        <dbReference type="ARBA" id="ARBA00002672"/>
    </source>
</evidence>
<dbReference type="HOGENOM" id="CLU_076589_2_0_5"/>
<evidence type="ECO:0000313" key="11">
    <source>
        <dbReference type="EMBL" id="AEI38437.1"/>
    </source>
</evidence>
<evidence type="ECO:0000256" key="5">
    <source>
        <dbReference type="ARBA" id="ARBA00022448"/>
    </source>
</evidence>
<dbReference type="InterPro" id="IPR006419">
    <property type="entry name" value="NMN_transpt_PnuC"/>
</dbReference>
<gene>
    <name evidence="11" type="ordered locus">Zymop_1547</name>
</gene>
<evidence type="ECO:0000256" key="7">
    <source>
        <dbReference type="ARBA" id="ARBA00022692"/>
    </source>
</evidence>
<evidence type="ECO:0000256" key="6">
    <source>
        <dbReference type="ARBA" id="ARBA00022475"/>
    </source>
</evidence>
<evidence type="ECO:0000256" key="4">
    <source>
        <dbReference type="ARBA" id="ARBA00017522"/>
    </source>
</evidence>
<dbReference type="AlphaFoldDB" id="F8EW27"/>
<dbReference type="STRING" id="579138.Zymop_1547"/>
<dbReference type="NCBIfam" id="TIGR01528">
    <property type="entry name" value="NMN_trans_PnuC"/>
    <property type="match status" value="1"/>
</dbReference>
<accession>F8EW27</accession>
<feature type="transmembrane region" description="Helical" evidence="10">
    <location>
        <begin position="162"/>
        <end position="179"/>
    </location>
</feature>
<evidence type="ECO:0000256" key="9">
    <source>
        <dbReference type="ARBA" id="ARBA00023136"/>
    </source>
</evidence>
<dbReference type="GO" id="GO:0005886">
    <property type="term" value="C:plasma membrane"/>
    <property type="evidence" value="ECO:0007669"/>
    <property type="project" value="UniProtKB-SubCell"/>
</dbReference>
<organism evidence="11 12">
    <name type="scientific">Zymomonas mobilis subsp. pomaceae (strain ATCC 29192 / DSM 22645 / JCM 10191 / CCUG 17912 / NBRC 13757 / NCIMB 11200 / NRRL B-4491 / Barker I)</name>
    <dbReference type="NCBI Taxonomy" id="579138"/>
    <lineage>
        <taxon>Bacteria</taxon>
        <taxon>Pseudomonadati</taxon>
        <taxon>Pseudomonadota</taxon>
        <taxon>Alphaproteobacteria</taxon>
        <taxon>Sphingomonadales</taxon>
        <taxon>Zymomonadaceae</taxon>
        <taxon>Zymomonas</taxon>
    </lineage>
</organism>
<dbReference type="Pfam" id="PF04973">
    <property type="entry name" value="NMN_transporter"/>
    <property type="match status" value="1"/>
</dbReference>
<evidence type="ECO:0000313" key="12">
    <source>
        <dbReference type="Proteomes" id="UP000000491"/>
    </source>
</evidence>